<dbReference type="AlphaFoldDB" id="A0A0G9H871"/>
<dbReference type="OrthoDB" id="5959025at2"/>
<protein>
    <submittedName>
        <fullName evidence="1">Uncharacterized protein</fullName>
    </submittedName>
</protein>
<comment type="caution">
    <text evidence="1">The sequence shown here is derived from an EMBL/GenBank/DDBJ whole genome shotgun (WGS) entry which is preliminary data.</text>
</comment>
<evidence type="ECO:0000313" key="1">
    <source>
        <dbReference type="EMBL" id="KLD65454.1"/>
    </source>
</evidence>
<dbReference type="Proteomes" id="UP000035481">
    <property type="component" value="Unassembled WGS sequence"/>
</dbReference>
<proteinExistence type="predicted"/>
<sequence length="72" mass="8137">MRQRPRTRDELIATYCEDIDRIPAGHKAITCETCRSFRPDSINPPAGIGSCAKGRLGQYPMAPHWCRDHSPQ</sequence>
<name>A0A0G9H871_9GAMM</name>
<accession>A0A0G9H871</accession>
<gene>
    <name evidence="1" type="ORF">Y882_02770</name>
</gene>
<dbReference type="EMBL" id="JPLA01000006">
    <property type="protein sequence ID" value="KLD65454.1"/>
    <property type="molecule type" value="Genomic_DNA"/>
</dbReference>
<evidence type="ECO:0000313" key="2">
    <source>
        <dbReference type="Proteomes" id="UP000035481"/>
    </source>
</evidence>
<reference evidence="1 2" key="1">
    <citation type="journal article" date="2015" name="Antonie Van Leeuwenhoek">
        <title>A phylogenomic and molecular marker based taxonomic framework for the order Xanthomonadales: proposal to transfer the families Algiphilaceae and Solimonadaceae to the order Nevskiales ord. nov. and to create a new family within the order Xanthomonadales, the family Rhodanobacteraceae fam. nov., containing the genus Rhodanobacter and its closest relatives.</title>
        <authorList>
            <person name="Naushad S."/>
            <person name="Adeolu M."/>
            <person name="Wong S."/>
            <person name="Sohail M."/>
            <person name="Schellhorn H.E."/>
            <person name="Gupta R.S."/>
        </authorList>
    </citation>
    <scope>NUCLEOTIDE SEQUENCE [LARGE SCALE GENOMIC DNA]</scope>
    <source>
        <strain evidence="1 2">DSM 16301</strain>
    </source>
</reference>
<organism evidence="1 2">
    <name type="scientific">Dyella japonica DSM 16301</name>
    <dbReference type="NCBI Taxonomy" id="1440762"/>
    <lineage>
        <taxon>Bacteria</taxon>
        <taxon>Pseudomonadati</taxon>
        <taxon>Pseudomonadota</taxon>
        <taxon>Gammaproteobacteria</taxon>
        <taxon>Lysobacterales</taxon>
        <taxon>Rhodanobacteraceae</taxon>
        <taxon>Dyella</taxon>
    </lineage>
</organism>